<dbReference type="InterPro" id="IPR015655">
    <property type="entry name" value="PP2C"/>
</dbReference>
<evidence type="ECO:0000259" key="1">
    <source>
        <dbReference type="PROSITE" id="PS51746"/>
    </source>
</evidence>
<dbReference type="InterPro" id="IPR036457">
    <property type="entry name" value="PPM-type-like_dom_sf"/>
</dbReference>
<reference evidence="2" key="1">
    <citation type="journal article" date="2016" name="Nat. Genet.">
        <title>A high-quality carrot genome assembly provides new insights into carotenoid accumulation and asterid genome evolution.</title>
        <authorList>
            <person name="Iorizzo M."/>
            <person name="Ellison S."/>
            <person name="Senalik D."/>
            <person name="Zeng P."/>
            <person name="Satapoomin P."/>
            <person name="Huang J."/>
            <person name="Bowman M."/>
            <person name="Iovene M."/>
            <person name="Sanseverino W."/>
            <person name="Cavagnaro P."/>
            <person name="Yildiz M."/>
            <person name="Macko-Podgorni A."/>
            <person name="Moranska E."/>
            <person name="Grzebelus E."/>
            <person name="Grzebelus D."/>
            <person name="Ashrafi H."/>
            <person name="Zheng Z."/>
            <person name="Cheng S."/>
            <person name="Spooner D."/>
            <person name="Van Deynze A."/>
            <person name="Simon P."/>
        </authorList>
    </citation>
    <scope>NUCLEOTIDE SEQUENCE</scope>
    <source>
        <tissue evidence="2">Leaf</tissue>
    </source>
</reference>
<dbReference type="CDD" id="cd00143">
    <property type="entry name" value="PP2Cc"/>
    <property type="match status" value="1"/>
</dbReference>
<name>A0AAF0W9V4_DAUCS</name>
<dbReference type="Proteomes" id="UP000077755">
    <property type="component" value="Chromosome 1"/>
</dbReference>
<dbReference type="SUPFAM" id="SSF81606">
    <property type="entry name" value="PP2C-like"/>
    <property type="match status" value="1"/>
</dbReference>
<evidence type="ECO:0000313" key="2">
    <source>
        <dbReference type="EMBL" id="WOG84896.1"/>
    </source>
</evidence>
<proteinExistence type="predicted"/>
<dbReference type="Gene3D" id="3.60.40.10">
    <property type="entry name" value="PPM-type phosphatase domain"/>
    <property type="match status" value="2"/>
</dbReference>
<dbReference type="InterPro" id="IPR001932">
    <property type="entry name" value="PPM-type_phosphatase-like_dom"/>
</dbReference>
<evidence type="ECO:0000313" key="3">
    <source>
        <dbReference type="Proteomes" id="UP000077755"/>
    </source>
</evidence>
<dbReference type="PROSITE" id="PS51746">
    <property type="entry name" value="PPM_2"/>
    <property type="match status" value="1"/>
</dbReference>
<dbReference type="GO" id="GO:0004722">
    <property type="term" value="F:protein serine/threonine phosphatase activity"/>
    <property type="evidence" value="ECO:0007669"/>
    <property type="project" value="InterPro"/>
</dbReference>
<organism evidence="2 3">
    <name type="scientific">Daucus carota subsp. sativus</name>
    <name type="common">Carrot</name>
    <dbReference type="NCBI Taxonomy" id="79200"/>
    <lineage>
        <taxon>Eukaryota</taxon>
        <taxon>Viridiplantae</taxon>
        <taxon>Streptophyta</taxon>
        <taxon>Embryophyta</taxon>
        <taxon>Tracheophyta</taxon>
        <taxon>Spermatophyta</taxon>
        <taxon>Magnoliopsida</taxon>
        <taxon>eudicotyledons</taxon>
        <taxon>Gunneridae</taxon>
        <taxon>Pentapetalae</taxon>
        <taxon>asterids</taxon>
        <taxon>campanulids</taxon>
        <taxon>Apiales</taxon>
        <taxon>Apiaceae</taxon>
        <taxon>Apioideae</taxon>
        <taxon>Scandiceae</taxon>
        <taxon>Daucinae</taxon>
        <taxon>Daucus</taxon>
        <taxon>Daucus sect. Daucus</taxon>
    </lineage>
</organism>
<keyword evidence="3" id="KW-1185">Reference proteome</keyword>
<dbReference type="Pfam" id="PF00481">
    <property type="entry name" value="PP2C"/>
    <property type="match status" value="1"/>
</dbReference>
<sequence>MMKTLYDKFCGSGWLMVHKFVTSDDSGDAKVVSRGDAGLAHENDRKYQNRNVTHGFHMVRGKMGHWMEDFIVADNRKVSGYYLGLYAIFDGHSGCDVAKYLQSHLFENILSQMTYHLHSNPRNIMFVKFGDSRAILCRNGKAKGITIDHEPLKEKKQVENRGGFVVKLPGNVPRVDGQLAMTRAFGDKKVKKHITAKPDVIIKKIDKDINFLILASDGLWKVMSNQEACDCICNITNAQEASEQLIKEALLRESRDDISCIVVMFDG</sequence>
<protein>
    <recommendedName>
        <fullName evidence="1">PPM-type phosphatase domain-containing protein</fullName>
    </recommendedName>
</protein>
<feature type="domain" description="PPM-type phosphatase" evidence="1">
    <location>
        <begin position="53"/>
        <end position="265"/>
    </location>
</feature>
<dbReference type="PANTHER" id="PTHR47992">
    <property type="entry name" value="PROTEIN PHOSPHATASE"/>
    <property type="match status" value="1"/>
</dbReference>
<dbReference type="EMBL" id="CP093343">
    <property type="protein sequence ID" value="WOG84896.1"/>
    <property type="molecule type" value="Genomic_DNA"/>
</dbReference>
<dbReference type="SMART" id="SM00332">
    <property type="entry name" value="PP2Cc"/>
    <property type="match status" value="1"/>
</dbReference>
<reference evidence="2" key="2">
    <citation type="submission" date="2022-03" db="EMBL/GenBank/DDBJ databases">
        <title>Draft title - Genomic analysis of global carrot germplasm unveils the trajectory of domestication and the origin of high carotenoid orange carrot.</title>
        <authorList>
            <person name="Iorizzo M."/>
            <person name="Ellison S."/>
            <person name="Senalik D."/>
            <person name="Macko-Podgorni A."/>
            <person name="Grzebelus D."/>
            <person name="Bostan H."/>
            <person name="Rolling W."/>
            <person name="Curaba J."/>
            <person name="Simon P."/>
        </authorList>
    </citation>
    <scope>NUCLEOTIDE SEQUENCE</scope>
    <source>
        <tissue evidence="2">Leaf</tissue>
    </source>
</reference>
<gene>
    <name evidence="2" type="ORF">DCAR_0104081</name>
</gene>
<accession>A0AAF0W9V4</accession>
<dbReference type="AlphaFoldDB" id="A0AAF0W9V4"/>